<reference evidence="2" key="1">
    <citation type="submission" date="2018-02" db="EMBL/GenBank/DDBJ databases">
        <authorList>
            <person name="Vasarhelyi B.M."/>
            <person name="Deshmukh S."/>
            <person name="Balint B."/>
            <person name="Kukolya J."/>
        </authorList>
    </citation>
    <scope>NUCLEOTIDE SEQUENCE</scope>
    <source>
        <strain evidence="2">KB22</strain>
    </source>
</reference>
<protein>
    <submittedName>
        <fullName evidence="2">LPS export ABC transporter periplasmic protein LptC</fullName>
    </submittedName>
</protein>
<feature type="transmembrane region" description="Helical" evidence="1">
    <location>
        <begin position="14"/>
        <end position="31"/>
    </location>
</feature>
<evidence type="ECO:0000313" key="3">
    <source>
        <dbReference type="Proteomes" id="UP000616201"/>
    </source>
</evidence>
<sequence>MIRNMLVYSHIKKIIQYTIIMLFGMVIFVSCENDMKDIDRLANIKQEEEVNISKHVTVIYSDSSLVKAQMTSPEMREYTDSVRMGNIEFPKGILIIFYGPDKKETQRIKSDYAIQKPAQGLTEFRKNVVVNMQDGSVIKTEQLFYDEKNAKYYNTVPIVFDFKDSRGSLYATSFESDLNFNAIDGESMTGYIIPTENSAFPSFGN</sequence>
<keyword evidence="1" id="KW-1133">Transmembrane helix</keyword>
<dbReference type="RefSeq" id="WP_196935411.1">
    <property type="nucleotide sequence ID" value="NZ_MU158698.1"/>
</dbReference>
<dbReference type="InterPro" id="IPR026265">
    <property type="entry name" value="LptC"/>
</dbReference>
<evidence type="ECO:0000256" key="1">
    <source>
        <dbReference type="SAM" id="Phobius"/>
    </source>
</evidence>
<organism evidence="2 3">
    <name type="scientific">Sphingobacterium hungaricum</name>
    <dbReference type="NCBI Taxonomy" id="2082723"/>
    <lineage>
        <taxon>Bacteria</taxon>
        <taxon>Pseudomonadati</taxon>
        <taxon>Bacteroidota</taxon>
        <taxon>Sphingobacteriia</taxon>
        <taxon>Sphingobacteriales</taxon>
        <taxon>Sphingobacteriaceae</taxon>
        <taxon>Sphingobacterium</taxon>
    </lineage>
</organism>
<keyword evidence="3" id="KW-1185">Reference proteome</keyword>
<evidence type="ECO:0000313" key="2">
    <source>
        <dbReference type="EMBL" id="MBE8713471.1"/>
    </source>
</evidence>
<gene>
    <name evidence="2" type="primary">lptC</name>
    <name evidence="2" type="ORF">C4F49_07255</name>
</gene>
<dbReference type="AlphaFoldDB" id="A0A928YPS7"/>
<dbReference type="NCBIfam" id="TIGR04409">
    <property type="entry name" value="LptC_YrbK"/>
    <property type="match status" value="1"/>
</dbReference>
<accession>A0A928YPS7</accession>
<name>A0A928YPS7_9SPHI</name>
<dbReference type="InterPro" id="IPR010664">
    <property type="entry name" value="LipoPS_assembly_LptC-rel"/>
</dbReference>
<keyword evidence="1" id="KW-0812">Transmembrane</keyword>
<dbReference type="Pfam" id="PF06835">
    <property type="entry name" value="LptC"/>
    <property type="match status" value="1"/>
</dbReference>
<dbReference type="GO" id="GO:0005886">
    <property type="term" value="C:plasma membrane"/>
    <property type="evidence" value="ECO:0007669"/>
    <property type="project" value="InterPro"/>
</dbReference>
<dbReference type="GO" id="GO:0015221">
    <property type="term" value="F:lipopolysaccharide transmembrane transporter activity"/>
    <property type="evidence" value="ECO:0007669"/>
    <property type="project" value="InterPro"/>
</dbReference>
<dbReference type="EMBL" id="PRDK01000004">
    <property type="protein sequence ID" value="MBE8713471.1"/>
    <property type="molecule type" value="Genomic_DNA"/>
</dbReference>
<comment type="caution">
    <text evidence="2">The sequence shown here is derived from an EMBL/GenBank/DDBJ whole genome shotgun (WGS) entry which is preliminary data.</text>
</comment>
<proteinExistence type="predicted"/>
<dbReference type="Proteomes" id="UP000616201">
    <property type="component" value="Unassembled WGS sequence"/>
</dbReference>
<dbReference type="PROSITE" id="PS51257">
    <property type="entry name" value="PROKAR_LIPOPROTEIN"/>
    <property type="match status" value="1"/>
</dbReference>
<keyword evidence="1" id="KW-0472">Membrane</keyword>